<organism evidence="1 2">
    <name type="scientific">Parabacteroides gordonii MS-1 = DSM 23371</name>
    <dbReference type="NCBI Taxonomy" id="1203610"/>
    <lineage>
        <taxon>Bacteria</taxon>
        <taxon>Pseudomonadati</taxon>
        <taxon>Bacteroidota</taxon>
        <taxon>Bacteroidia</taxon>
        <taxon>Bacteroidales</taxon>
        <taxon>Tannerellaceae</taxon>
        <taxon>Parabacteroides</taxon>
    </lineage>
</organism>
<keyword evidence="2" id="KW-1185">Reference proteome</keyword>
<dbReference type="Proteomes" id="UP000033035">
    <property type="component" value="Unassembled WGS sequence"/>
</dbReference>
<dbReference type="STRING" id="1203610.HMPREF1536_03027"/>
<reference evidence="1 2" key="1">
    <citation type="submission" date="2013-04" db="EMBL/GenBank/DDBJ databases">
        <title>The Genome Sequence of Parabacteroides gordonii DSM 23371.</title>
        <authorList>
            <consortium name="The Broad Institute Genomics Platform"/>
            <person name="Earl A."/>
            <person name="Ward D."/>
            <person name="Feldgarden M."/>
            <person name="Gevers D."/>
            <person name="Martens E."/>
            <person name="Sakamoto M."/>
            <person name="Benno Y."/>
            <person name="Suzuki N."/>
            <person name="Matsunaga N."/>
            <person name="Koshihara K."/>
            <person name="Seki M."/>
            <person name="Komiya H."/>
            <person name="Walker B."/>
            <person name="Young S."/>
            <person name="Zeng Q."/>
            <person name="Gargeya S."/>
            <person name="Fitzgerald M."/>
            <person name="Haas B."/>
            <person name="Abouelleil A."/>
            <person name="Allen A.W."/>
            <person name="Alvarado L."/>
            <person name="Arachchi H.M."/>
            <person name="Berlin A.M."/>
            <person name="Chapman S.B."/>
            <person name="Gainer-Dewar J."/>
            <person name="Goldberg J."/>
            <person name="Griggs A."/>
            <person name="Gujja S."/>
            <person name="Hansen M."/>
            <person name="Howarth C."/>
            <person name="Imamovic A."/>
            <person name="Ireland A."/>
            <person name="Larimer J."/>
            <person name="McCowan C."/>
            <person name="Murphy C."/>
            <person name="Pearson M."/>
            <person name="Poon T.W."/>
            <person name="Priest M."/>
            <person name="Roberts A."/>
            <person name="Saif S."/>
            <person name="Shea T."/>
            <person name="Sisk P."/>
            <person name="Sykes S."/>
            <person name="Wortman J."/>
            <person name="Nusbaum C."/>
            <person name="Birren B."/>
        </authorList>
    </citation>
    <scope>NUCLEOTIDE SEQUENCE [LARGE SCALE GENOMIC DNA]</scope>
    <source>
        <strain evidence="1 2">MS-1</strain>
    </source>
</reference>
<dbReference type="HOGENOM" id="CLU_181295_0_0_10"/>
<protein>
    <submittedName>
        <fullName evidence="1">Uncharacterized protein</fullName>
    </submittedName>
</protein>
<dbReference type="RefSeq" id="WP_044192809.1">
    <property type="nucleotide sequence ID" value="NZ_AUAE01000036.1"/>
</dbReference>
<evidence type="ECO:0000313" key="2">
    <source>
        <dbReference type="Proteomes" id="UP000033035"/>
    </source>
</evidence>
<evidence type="ECO:0000313" key="1">
    <source>
        <dbReference type="EMBL" id="KKB55556.1"/>
    </source>
</evidence>
<dbReference type="PATRIC" id="fig|1203610.3.peg.3092"/>
<proteinExistence type="predicted"/>
<dbReference type="AlphaFoldDB" id="A0A0F5JCI6"/>
<name>A0A0F5JCI6_9BACT</name>
<gene>
    <name evidence="1" type="ORF">HMPREF1536_03027</name>
</gene>
<accession>A0A0F5JCI6</accession>
<comment type="caution">
    <text evidence="1">The sequence shown here is derived from an EMBL/GenBank/DDBJ whole genome shotgun (WGS) entry which is preliminary data.</text>
</comment>
<dbReference type="EMBL" id="AQHW01000015">
    <property type="protein sequence ID" value="KKB55556.1"/>
    <property type="molecule type" value="Genomic_DNA"/>
</dbReference>
<sequence>MQWYEIEACLNGLENKNKAGWEQARFIGYVTAQVNNTKKLKPTDILTFTWDKPEDVSKETIITNEDVQRLKDKANQTLTLL</sequence>